<proteinExistence type="predicted"/>
<evidence type="ECO:0000256" key="5">
    <source>
        <dbReference type="ARBA" id="ARBA00023136"/>
    </source>
</evidence>
<feature type="transmembrane region" description="Helical" evidence="6">
    <location>
        <begin position="370"/>
        <end position="390"/>
    </location>
</feature>
<dbReference type="PROSITE" id="PS50267">
    <property type="entry name" value="NA_NEUROTRAN_SYMP_3"/>
    <property type="match status" value="1"/>
</dbReference>
<dbReference type="GO" id="GO:0016020">
    <property type="term" value="C:membrane"/>
    <property type="evidence" value="ECO:0007669"/>
    <property type="project" value="UniProtKB-SubCell"/>
</dbReference>
<dbReference type="InterPro" id="IPR037272">
    <property type="entry name" value="SNS_sf"/>
</dbReference>
<feature type="transmembrane region" description="Helical" evidence="6">
    <location>
        <begin position="175"/>
        <end position="195"/>
    </location>
</feature>
<keyword evidence="8" id="KW-1185">Reference proteome</keyword>
<keyword evidence="5 6" id="KW-0472">Membrane</keyword>
<evidence type="ECO:0000313" key="8">
    <source>
        <dbReference type="Proteomes" id="UP000239706"/>
    </source>
</evidence>
<feature type="transmembrane region" description="Helical" evidence="6">
    <location>
        <begin position="215"/>
        <end position="237"/>
    </location>
</feature>
<comment type="subcellular location">
    <subcellularLocation>
        <location evidence="1">Membrane</location>
        <topology evidence="1">Multi-pass membrane protein</topology>
    </subcellularLocation>
</comment>
<keyword evidence="2" id="KW-0813">Transport</keyword>
<evidence type="ECO:0000256" key="2">
    <source>
        <dbReference type="ARBA" id="ARBA00022448"/>
    </source>
</evidence>
<protein>
    <submittedName>
        <fullName evidence="7">Sodium:neurotransmitter symporter family protein</fullName>
    </submittedName>
</protein>
<dbReference type="SUPFAM" id="SSF161070">
    <property type="entry name" value="SNF-like"/>
    <property type="match status" value="1"/>
</dbReference>
<accession>A0A2T0B0R6</accession>
<evidence type="ECO:0000256" key="4">
    <source>
        <dbReference type="ARBA" id="ARBA00022989"/>
    </source>
</evidence>
<dbReference type="CDD" id="cd10336">
    <property type="entry name" value="SLC6sbd_Tyt1-Like"/>
    <property type="match status" value="1"/>
</dbReference>
<feature type="transmembrane region" description="Helical" evidence="6">
    <location>
        <begin position="249"/>
        <end position="276"/>
    </location>
</feature>
<dbReference type="AlphaFoldDB" id="A0A2T0B0R6"/>
<dbReference type="NCBIfam" id="NF037979">
    <property type="entry name" value="Na_transp"/>
    <property type="match status" value="1"/>
</dbReference>
<feature type="transmembrane region" description="Helical" evidence="6">
    <location>
        <begin position="410"/>
        <end position="433"/>
    </location>
</feature>
<sequence length="437" mass="48177">MEERESFSSKLGFILSCLGSAIGLGNIWMFPWKLGQFGGAAFLIPYFICLFVLCTTGLVGEFAFGRSRQSGSMQGIREVFKEKGKRFGGILSLIPTLSVFGTFVFYGVVVGWVLKYFYASIKGDFYNVDIANYFNSFAGTSATLKWHFLAMVITIVIVLLGVIKGIERMNKIMMPALFVIFTVLLIRTLTLPNAMEGVKYLLIPRWEYLFKPITWVMALGQAFFSASLNGAGMVVYGSYLKKDVDIPNAALQVAIFDAVSAILAAFIIIPGAFAFGLDPTSGPSLLFITMPHIFKAMPFGYLFGILFFLSIIFAAISSIINMLEASADAYMSFFKTTRFKASFIVTAVAFIIAIPLDLSMARFGTWADFITIYLAPLGSIITSICFFWVYGMDKAMEEINLGAEKPLGKWFIPLAKYVFVISGIVVLICGVIYNGIG</sequence>
<dbReference type="PANTHER" id="PTHR42948:SF1">
    <property type="entry name" value="TRANSPORTER"/>
    <property type="match status" value="1"/>
</dbReference>
<reference evidence="7 8" key="1">
    <citation type="submission" date="2018-03" db="EMBL/GenBank/DDBJ databases">
        <title>Genome sequence of Clostridium liquoris DSM 100320.</title>
        <authorList>
            <person name="Poehlein A."/>
            <person name="Daniel R."/>
        </authorList>
    </citation>
    <scope>NUCLEOTIDE SEQUENCE [LARGE SCALE GENOMIC DNA]</scope>
    <source>
        <strain evidence="7 8">DSM 100320</strain>
    </source>
</reference>
<feature type="transmembrane region" description="Helical" evidence="6">
    <location>
        <begin position="146"/>
        <end position="163"/>
    </location>
</feature>
<feature type="transmembrane region" description="Helical" evidence="6">
    <location>
        <begin position="86"/>
        <end position="114"/>
    </location>
</feature>
<feature type="transmembrane region" description="Helical" evidence="6">
    <location>
        <begin position="43"/>
        <end position="65"/>
    </location>
</feature>
<dbReference type="Gene3D" id="1.10.4160.10">
    <property type="entry name" value="Hydantoin permease"/>
    <property type="match status" value="1"/>
</dbReference>
<evidence type="ECO:0000313" key="7">
    <source>
        <dbReference type="EMBL" id="PRR77074.1"/>
    </source>
</evidence>
<evidence type="ECO:0000256" key="1">
    <source>
        <dbReference type="ARBA" id="ARBA00004141"/>
    </source>
</evidence>
<dbReference type="PRINTS" id="PR00176">
    <property type="entry name" value="NANEUSMPORT"/>
</dbReference>
<comment type="caution">
    <text evidence="7">The sequence shown here is derived from an EMBL/GenBank/DDBJ whole genome shotgun (WGS) entry which is preliminary data.</text>
</comment>
<dbReference type="RefSeq" id="WP_106064624.1">
    <property type="nucleotide sequence ID" value="NZ_PVXO01000069.1"/>
</dbReference>
<keyword evidence="4 6" id="KW-1133">Transmembrane helix</keyword>
<dbReference type="InterPro" id="IPR047218">
    <property type="entry name" value="YocR/YhdH-like"/>
</dbReference>
<dbReference type="PANTHER" id="PTHR42948">
    <property type="entry name" value="TRANSPORTER"/>
    <property type="match status" value="1"/>
</dbReference>
<dbReference type="Proteomes" id="UP000239706">
    <property type="component" value="Unassembled WGS sequence"/>
</dbReference>
<organism evidence="7 8">
    <name type="scientific">Clostridium liquoris</name>
    <dbReference type="NCBI Taxonomy" id="1289519"/>
    <lineage>
        <taxon>Bacteria</taxon>
        <taxon>Bacillati</taxon>
        <taxon>Bacillota</taxon>
        <taxon>Clostridia</taxon>
        <taxon>Eubacteriales</taxon>
        <taxon>Clostridiaceae</taxon>
        <taxon>Clostridium</taxon>
    </lineage>
</organism>
<feature type="transmembrane region" description="Helical" evidence="6">
    <location>
        <begin position="341"/>
        <end position="358"/>
    </location>
</feature>
<evidence type="ECO:0000256" key="6">
    <source>
        <dbReference type="SAM" id="Phobius"/>
    </source>
</evidence>
<evidence type="ECO:0000256" key="3">
    <source>
        <dbReference type="ARBA" id="ARBA00022692"/>
    </source>
</evidence>
<feature type="transmembrane region" description="Helical" evidence="6">
    <location>
        <begin position="12"/>
        <end position="31"/>
    </location>
</feature>
<name>A0A2T0B0R6_9CLOT</name>
<dbReference type="InterPro" id="IPR000175">
    <property type="entry name" value="Na/ntran_symport"/>
</dbReference>
<dbReference type="Pfam" id="PF00209">
    <property type="entry name" value="SNF"/>
    <property type="match status" value="2"/>
</dbReference>
<gene>
    <name evidence="7" type="ORF">CLLI_25920</name>
</gene>
<feature type="transmembrane region" description="Helical" evidence="6">
    <location>
        <begin position="296"/>
        <end position="320"/>
    </location>
</feature>
<keyword evidence="3 6" id="KW-0812">Transmembrane</keyword>
<dbReference type="EMBL" id="PVXO01000069">
    <property type="protein sequence ID" value="PRR77074.1"/>
    <property type="molecule type" value="Genomic_DNA"/>
</dbReference>
<dbReference type="OrthoDB" id="9762833at2"/>